<accession>A0ABT2GWC4</accession>
<feature type="transmembrane region" description="Helical" evidence="1">
    <location>
        <begin position="70"/>
        <end position="89"/>
    </location>
</feature>
<dbReference type="EMBL" id="JANLCJ010000001">
    <property type="protein sequence ID" value="MCS5732264.1"/>
    <property type="molecule type" value="Genomic_DNA"/>
</dbReference>
<keyword evidence="1" id="KW-0812">Transmembrane</keyword>
<evidence type="ECO:0000313" key="2">
    <source>
        <dbReference type="EMBL" id="MCS5732264.1"/>
    </source>
</evidence>
<name>A0ABT2GWC4_9MICO</name>
<reference evidence="2" key="1">
    <citation type="submission" date="2022-08" db="EMBL/GenBank/DDBJ databases">
        <authorList>
            <person name="Deng Y."/>
            <person name="Han X.-F."/>
            <person name="Zhang Y.-Q."/>
        </authorList>
    </citation>
    <scope>NUCLEOTIDE SEQUENCE</scope>
    <source>
        <strain evidence="2">CPCC 203386</strain>
    </source>
</reference>
<feature type="transmembrane region" description="Helical" evidence="1">
    <location>
        <begin position="175"/>
        <end position="197"/>
    </location>
</feature>
<comment type="caution">
    <text evidence="2">The sequence shown here is derived from an EMBL/GenBank/DDBJ whole genome shotgun (WGS) entry which is preliminary data.</text>
</comment>
<keyword evidence="1" id="KW-0472">Membrane</keyword>
<keyword evidence="3" id="KW-1185">Reference proteome</keyword>
<keyword evidence="1" id="KW-1133">Transmembrane helix</keyword>
<proteinExistence type="predicted"/>
<sequence length="198" mass="20299">MTSPRARTASTWRRRMPARVAGSASSWFFVSLGAGLLFAVTARVMAVGGSCASGGPYEIAVPCPPGVELLVPLALVSAALGIVAMIVFAPDFGVSLIGFGWLLLFGGLGVFFLQAFFGFGDPVGLIVGIVFVVMGVVPLGYLLFTVPRVVFLGRSDARGRLYAPDGSQHAGASDYVLSIGIWLLASAAGFAVAAVAAG</sequence>
<gene>
    <name evidence="2" type="ORF">N1032_00710</name>
</gene>
<evidence type="ECO:0000313" key="3">
    <source>
        <dbReference type="Proteomes" id="UP001165586"/>
    </source>
</evidence>
<protein>
    <submittedName>
        <fullName evidence="2">Uncharacterized protein</fullName>
    </submittedName>
</protein>
<feature type="transmembrane region" description="Helical" evidence="1">
    <location>
        <begin position="123"/>
        <end position="144"/>
    </location>
</feature>
<organism evidence="2 3">
    <name type="scientific">Herbiconiux daphne</name>
    <dbReference type="NCBI Taxonomy" id="2970914"/>
    <lineage>
        <taxon>Bacteria</taxon>
        <taxon>Bacillati</taxon>
        <taxon>Actinomycetota</taxon>
        <taxon>Actinomycetes</taxon>
        <taxon>Micrococcales</taxon>
        <taxon>Microbacteriaceae</taxon>
        <taxon>Herbiconiux</taxon>
    </lineage>
</organism>
<evidence type="ECO:0000256" key="1">
    <source>
        <dbReference type="SAM" id="Phobius"/>
    </source>
</evidence>
<dbReference type="RefSeq" id="WP_259536821.1">
    <property type="nucleotide sequence ID" value="NZ_JANLCJ010000001.1"/>
</dbReference>
<dbReference type="Proteomes" id="UP001165586">
    <property type="component" value="Unassembled WGS sequence"/>
</dbReference>
<feature type="transmembrane region" description="Helical" evidence="1">
    <location>
        <begin position="96"/>
        <end position="117"/>
    </location>
</feature>